<evidence type="ECO:0000256" key="1">
    <source>
        <dbReference type="SAM" id="MobiDB-lite"/>
    </source>
</evidence>
<keyword evidence="4" id="KW-1185">Reference proteome</keyword>
<feature type="region of interest" description="Disordered" evidence="1">
    <location>
        <begin position="44"/>
        <end position="65"/>
    </location>
</feature>
<proteinExistence type="predicted"/>
<reference evidence="4" key="1">
    <citation type="journal article" date="2019" name="Int. J. Syst. Evol. Microbiol.">
        <title>The Global Catalogue of Microorganisms (GCM) 10K type strain sequencing project: providing services to taxonomists for standard genome sequencing and annotation.</title>
        <authorList>
            <consortium name="The Broad Institute Genomics Platform"/>
            <consortium name="The Broad Institute Genome Sequencing Center for Infectious Disease"/>
            <person name="Wu L."/>
            <person name="Ma J."/>
        </authorList>
    </citation>
    <scope>NUCLEOTIDE SEQUENCE [LARGE SCALE GENOMIC DNA]</scope>
    <source>
        <strain evidence="4">CGMCC 1.10130</strain>
    </source>
</reference>
<accession>A0A8J2U8G0</accession>
<evidence type="ECO:0000313" key="3">
    <source>
        <dbReference type="EMBL" id="GGA85387.1"/>
    </source>
</evidence>
<evidence type="ECO:0000256" key="2">
    <source>
        <dbReference type="SAM" id="Phobius"/>
    </source>
</evidence>
<evidence type="ECO:0000313" key="4">
    <source>
        <dbReference type="Proteomes" id="UP000619743"/>
    </source>
</evidence>
<keyword evidence="2" id="KW-0812">Transmembrane</keyword>
<name>A0A8J2U8G0_9GAMM</name>
<gene>
    <name evidence="3" type="ORF">GCM10011369_29260</name>
</gene>
<comment type="caution">
    <text evidence="3">The sequence shown here is derived from an EMBL/GenBank/DDBJ whole genome shotgun (WGS) entry which is preliminary data.</text>
</comment>
<feature type="compositionally biased region" description="Polar residues" evidence="1">
    <location>
        <begin position="50"/>
        <end position="65"/>
    </location>
</feature>
<dbReference type="EMBL" id="BMDX01000018">
    <property type="protein sequence ID" value="GGA85387.1"/>
    <property type="molecule type" value="Genomic_DNA"/>
</dbReference>
<dbReference type="Proteomes" id="UP000619743">
    <property type="component" value="Unassembled WGS sequence"/>
</dbReference>
<keyword evidence="2" id="KW-0472">Membrane</keyword>
<dbReference type="AlphaFoldDB" id="A0A8J2U8G0"/>
<protein>
    <submittedName>
        <fullName evidence="3">Uncharacterized protein</fullName>
    </submittedName>
</protein>
<feature type="transmembrane region" description="Helical" evidence="2">
    <location>
        <begin position="6"/>
        <end position="25"/>
    </location>
</feature>
<organism evidence="3 4">
    <name type="scientific">Neiella marina</name>
    <dbReference type="NCBI Taxonomy" id="508461"/>
    <lineage>
        <taxon>Bacteria</taxon>
        <taxon>Pseudomonadati</taxon>
        <taxon>Pseudomonadota</taxon>
        <taxon>Gammaproteobacteria</taxon>
        <taxon>Alteromonadales</taxon>
        <taxon>Echinimonadaceae</taxon>
        <taxon>Neiella</taxon>
    </lineage>
</organism>
<keyword evidence="2" id="KW-1133">Transmembrane helix</keyword>
<sequence>MITKATHLPVIFVKLFIVFPLPLCARKVGQNSCRWENVSDERTIKKQSKMKTTVPQSETKSVQRR</sequence>